<feature type="region of interest" description="Disordered" evidence="1">
    <location>
        <begin position="417"/>
        <end position="447"/>
    </location>
</feature>
<accession>A0A9P7C475</accession>
<dbReference type="PANTHER" id="PTHR13271:SF34">
    <property type="entry name" value="N-LYSINE METHYLTRANSFERASE SETD6"/>
    <property type="match status" value="1"/>
</dbReference>
<dbReference type="InterPro" id="IPR050600">
    <property type="entry name" value="SETD3_SETD6_MTase"/>
</dbReference>
<dbReference type="InterPro" id="IPR001214">
    <property type="entry name" value="SET_dom"/>
</dbReference>
<dbReference type="EMBL" id="JAANIT010002971">
    <property type="protein sequence ID" value="KAG1535049.1"/>
    <property type="molecule type" value="Genomic_DNA"/>
</dbReference>
<feature type="compositionally biased region" description="Acidic residues" evidence="1">
    <location>
        <begin position="248"/>
        <end position="275"/>
    </location>
</feature>
<dbReference type="PROSITE" id="PS50280">
    <property type="entry name" value="SET"/>
    <property type="match status" value="1"/>
</dbReference>
<feature type="region of interest" description="Disordered" evidence="1">
    <location>
        <begin position="232"/>
        <end position="276"/>
    </location>
</feature>
<evidence type="ECO:0000259" key="2">
    <source>
        <dbReference type="PROSITE" id="PS50280"/>
    </source>
</evidence>
<protein>
    <recommendedName>
        <fullName evidence="2">SET domain-containing protein</fullName>
    </recommendedName>
</protein>
<name>A0A9P7C475_RHIOR</name>
<dbReference type="Proteomes" id="UP000717996">
    <property type="component" value="Unassembled WGS sequence"/>
</dbReference>
<gene>
    <name evidence="3" type="ORF">G6F51_011750</name>
</gene>
<evidence type="ECO:0000313" key="4">
    <source>
        <dbReference type="Proteomes" id="UP000717996"/>
    </source>
</evidence>
<reference evidence="3" key="1">
    <citation type="journal article" date="2020" name="Microb. Genom.">
        <title>Genetic diversity of clinical and environmental Mucorales isolates obtained from an investigation of mucormycosis cases among solid organ transplant recipients.</title>
        <authorList>
            <person name="Nguyen M.H."/>
            <person name="Kaul D."/>
            <person name="Muto C."/>
            <person name="Cheng S.J."/>
            <person name="Richter R.A."/>
            <person name="Bruno V.M."/>
            <person name="Liu G."/>
            <person name="Beyhan S."/>
            <person name="Sundermann A.J."/>
            <person name="Mounaud S."/>
            <person name="Pasculle A.W."/>
            <person name="Nierman W.C."/>
            <person name="Driscoll E."/>
            <person name="Cumbie R."/>
            <person name="Clancy C.J."/>
            <person name="Dupont C.L."/>
        </authorList>
    </citation>
    <scope>NUCLEOTIDE SEQUENCE</scope>
    <source>
        <strain evidence="3">GL16</strain>
    </source>
</reference>
<evidence type="ECO:0000256" key="1">
    <source>
        <dbReference type="SAM" id="MobiDB-lite"/>
    </source>
</evidence>
<evidence type="ECO:0000313" key="3">
    <source>
        <dbReference type="EMBL" id="KAG1535049.1"/>
    </source>
</evidence>
<dbReference type="InterPro" id="IPR046341">
    <property type="entry name" value="SET_dom_sf"/>
</dbReference>
<dbReference type="PANTHER" id="PTHR13271">
    <property type="entry name" value="UNCHARACTERIZED PUTATIVE METHYLTRANSFERASE"/>
    <property type="match status" value="1"/>
</dbReference>
<dbReference type="GO" id="GO:0005634">
    <property type="term" value="C:nucleus"/>
    <property type="evidence" value="ECO:0007669"/>
    <property type="project" value="TreeGrafter"/>
</dbReference>
<feature type="compositionally biased region" description="Basic and acidic residues" evidence="1">
    <location>
        <begin position="417"/>
        <end position="435"/>
    </location>
</feature>
<dbReference type="OrthoDB" id="441812at2759"/>
<sequence length="616" mass="72028">MSDQQQKLDILLKWFNDNNIKWNKEALSIKITDSSFGVYTTKDMKKNETKSILSTKTSGISNILDEANLEGGCPLALAVLYEIAQKERSPWYGYLQALPEQGEDLPNFWNDEEKEWFRGTEMEIPVYKGYDDIADDYHELVEPLLNEHPYVFERREDNDPYSFEKFIKISTLISSRAFQVDAFHETALVPFADLFNHSGQNEHVHFETEFEVCEACGVLEYCEHQYFNMLEDEEDGEDENGNDRENTEDSEDEDVMEEDEDEEEEMDTELPDLEELEKQNIDFWDKEEENEKKDYCDMVLDRDVRKGEEIFNTYGDHPTVSLLSKYGFCYDDNKNDYITISEDAIVDCCLGMTNELIKEKYPKLSEEELESMATKTIRSRLEFFLKNEQKLCPIEGEEQEEMHDDFEDGCEDSCCGDGEHDHGEGDENEEEHDHGEGDEDDEEHEHDYTEYLCCGEEEGASRTFFINFEGLFEDKAMCMLHIMLVNEEVFKKFIEDIENALKYLEELAGSQGKKRKLQADVKHHVYEACFLLADSRRKEYLEDNGEWKPVEKEIEERKQATEGSRRYNAMTCRINEKKIIEKSVNYYGEMVKKHDTSAFLSSGSSTKQNGQKKLRK</sequence>
<dbReference type="SUPFAM" id="SSF82199">
    <property type="entry name" value="SET domain"/>
    <property type="match status" value="2"/>
</dbReference>
<dbReference type="CDD" id="cd10527">
    <property type="entry name" value="SET_LSMT"/>
    <property type="match status" value="1"/>
</dbReference>
<comment type="caution">
    <text evidence="3">The sequence shown here is derived from an EMBL/GenBank/DDBJ whole genome shotgun (WGS) entry which is preliminary data.</text>
</comment>
<proteinExistence type="predicted"/>
<dbReference type="AlphaFoldDB" id="A0A9P7C475"/>
<feature type="domain" description="SET" evidence="2">
    <location>
        <begin position="25"/>
        <end position="315"/>
    </location>
</feature>
<dbReference type="Gene3D" id="3.90.1410.10">
    <property type="entry name" value="set domain protein methyltransferase, domain 1"/>
    <property type="match status" value="1"/>
</dbReference>
<dbReference type="GO" id="GO:0016279">
    <property type="term" value="F:protein-lysine N-methyltransferase activity"/>
    <property type="evidence" value="ECO:0007669"/>
    <property type="project" value="TreeGrafter"/>
</dbReference>
<organism evidence="3 4">
    <name type="scientific">Rhizopus oryzae</name>
    <name type="common">Mucormycosis agent</name>
    <name type="synonym">Rhizopus arrhizus var. delemar</name>
    <dbReference type="NCBI Taxonomy" id="64495"/>
    <lineage>
        <taxon>Eukaryota</taxon>
        <taxon>Fungi</taxon>
        <taxon>Fungi incertae sedis</taxon>
        <taxon>Mucoromycota</taxon>
        <taxon>Mucoromycotina</taxon>
        <taxon>Mucoromycetes</taxon>
        <taxon>Mucorales</taxon>
        <taxon>Mucorineae</taxon>
        <taxon>Rhizopodaceae</taxon>
        <taxon>Rhizopus</taxon>
    </lineage>
</organism>